<keyword evidence="2" id="KW-0378">Hydrolase</keyword>
<dbReference type="PROSITE" id="PS50104">
    <property type="entry name" value="TIR"/>
    <property type="match status" value="1"/>
</dbReference>
<dbReference type="RefSeq" id="XP_048328511.1">
    <property type="nucleotide sequence ID" value="XM_048472554.1"/>
</dbReference>
<keyword evidence="3" id="KW-0520">NAD</keyword>
<dbReference type="SUPFAM" id="SSF52200">
    <property type="entry name" value="Toll/Interleukin receptor TIR domain"/>
    <property type="match status" value="1"/>
</dbReference>
<evidence type="ECO:0000256" key="3">
    <source>
        <dbReference type="ARBA" id="ARBA00023027"/>
    </source>
</evidence>
<name>A0ABM3IHI5_ZIZJJ</name>
<accession>A0ABM3IHI5</accession>
<keyword evidence="6" id="KW-1185">Reference proteome</keyword>
<organism evidence="6 7">
    <name type="scientific">Ziziphus jujuba</name>
    <name type="common">Chinese jujube</name>
    <name type="synonym">Ziziphus sativa</name>
    <dbReference type="NCBI Taxonomy" id="326968"/>
    <lineage>
        <taxon>Eukaryota</taxon>
        <taxon>Viridiplantae</taxon>
        <taxon>Streptophyta</taxon>
        <taxon>Embryophyta</taxon>
        <taxon>Tracheophyta</taxon>
        <taxon>Spermatophyta</taxon>
        <taxon>Magnoliopsida</taxon>
        <taxon>eudicotyledons</taxon>
        <taxon>Gunneridae</taxon>
        <taxon>Pentapetalae</taxon>
        <taxon>rosids</taxon>
        <taxon>fabids</taxon>
        <taxon>Rosales</taxon>
        <taxon>Rhamnaceae</taxon>
        <taxon>Paliureae</taxon>
        <taxon>Ziziphus</taxon>
    </lineage>
</organism>
<evidence type="ECO:0000256" key="2">
    <source>
        <dbReference type="ARBA" id="ARBA00022801"/>
    </source>
</evidence>
<dbReference type="InterPro" id="IPR035897">
    <property type="entry name" value="Toll_tir_struct_dom_sf"/>
</dbReference>
<dbReference type="PANTHER" id="PTHR32009:SF39">
    <property type="entry name" value="TIR DOMAIN-CONTAINING PROTEIN"/>
    <property type="match status" value="1"/>
</dbReference>
<evidence type="ECO:0000256" key="1">
    <source>
        <dbReference type="ARBA" id="ARBA00011982"/>
    </source>
</evidence>
<sequence length="219" mass="25526">MNFSRTVASIDGSRCSIIILSENYASSTWCLDEIVKILECIEAYKQIVLPIFYQVDPSRVRKQIGSTGKAFQRHEKVSSHDLEKMQSWRDALKEVGNLAGWYLHDRNSDHVWLFYLPRDMYLHSYWQSNCTSIEFTLDFNDSAFHVFIDNGFECSVPLVYEQEDLTLHNEDEDLDIPPKLIWVDESEDLNLHNEDGISYPICSQQMKIKIRINLNGHLS</sequence>
<feature type="domain" description="TIR" evidence="5">
    <location>
        <begin position="1"/>
        <end position="117"/>
    </location>
</feature>
<dbReference type="Proteomes" id="UP001652623">
    <property type="component" value="Chromosome 4"/>
</dbReference>
<protein>
    <recommendedName>
        <fullName evidence="1">ADP-ribosyl cyclase/cyclic ADP-ribose hydrolase</fullName>
        <ecNumber evidence="1">3.2.2.6</ecNumber>
    </recommendedName>
</protein>
<dbReference type="GeneID" id="125422098"/>
<dbReference type="PANTHER" id="PTHR32009">
    <property type="entry name" value="TMV RESISTANCE PROTEIN N-LIKE"/>
    <property type="match status" value="1"/>
</dbReference>
<evidence type="ECO:0000313" key="6">
    <source>
        <dbReference type="Proteomes" id="UP001652623"/>
    </source>
</evidence>
<dbReference type="EC" id="3.2.2.6" evidence="1"/>
<dbReference type="Gene3D" id="3.40.50.10140">
    <property type="entry name" value="Toll/interleukin-1 receptor homology (TIR) domain"/>
    <property type="match status" value="1"/>
</dbReference>
<evidence type="ECO:0000256" key="4">
    <source>
        <dbReference type="ARBA" id="ARBA00047304"/>
    </source>
</evidence>
<gene>
    <name evidence="7" type="primary">LOC125422098</name>
</gene>
<dbReference type="InterPro" id="IPR000157">
    <property type="entry name" value="TIR_dom"/>
</dbReference>
<comment type="catalytic activity">
    <reaction evidence="4">
        <text>NAD(+) + H2O = ADP-D-ribose + nicotinamide + H(+)</text>
        <dbReference type="Rhea" id="RHEA:16301"/>
        <dbReference type="ChEBI" id="CHEBI:15377"/>
        <dbReference type="ChEBI" id="CHEBI:15378"/>
        <dbReference type="ChEBI" id="CHEBI:17154"/>
        <dbReference type="ChEBI" id="CHEBI:57540"/>
        <dbReference type="ChEBI" id="CHEBI:57967"/>
        <dbReference type="EC" id="3.2.2.6"/>
    </reaction>
    <physiologicalReaction direction="left-to-right" evidence="4">
        <dbReference type="Rhea" id="RHEA:16302"/>
    </physiologicalReaction>
</comment>
<proteinExistence type="predicted"/>
<evidence type="ECO:0000259" key="5">
    <source>
        <dbReference type="PROSITE" id="PS50104"/>
    </source>
</evidence>
<dbReference type="SMART" id="SM00255">
    <property type="entry name" value="TIR"/>
    <property type="match status" value="1"/>
</dbReference>
<reference evidence="7" key="1">
    <citation type="submission" date="2025-08" db="UniProtKB">
        <authorList>
            <consortium name="RefSeq"/>
        </authorList>
    </citation>
    <scope>IDENTIFICATION</scope>
    <source>
        <tissue evidence="7">Seedling</tissue>
    </source>
</reference>
<dbReference type="Pfam" id="PF01582">
    <property type="entry name" value="TIR"/>
    <property type="match status" value="1"/>
</dbReference>
<evidence type="ECO:0000313" key="7">
    <source>
        <dbReference type="RefSeq" id="XP_048328511.1"/>
    </source>
</evidence>